<evidence type="ECO:0000313" key="1">
    <source>
        <dbReference type="EMBL" id="RBP39325.1"/>
    </source>
</evidence>
<gene>
    <name evidence="1" type="ORF">DFR37_105118</name>
</gene>
<comment type="caution">
    <text evidence="1">The sequence shown here is derived from an EMBL/GenBank/DDBJ whole genome shotgun (WGS) entry which is preliminary data.</text>
</comment>
<sequence length="225" mass="26890">MTTEQRFLKDVDSHVMEVIKDDGLYRHIRFREPGTMMQHFDLITWPGYLCYCGDMGTYVFTRLADMFQFFRTDREYAQRHGRQLGINLSYWAEKLEAVDGHRTGGSAMEFDEDRFREVVQEYRVNWVREAKSRSQLSVAERRELWEAVDRDVLGELDNGGDRAIYAAYDFCWQPGYGVSTRPHWRFEDLFEHGFQRYTNRFTWCCYALAWGIQRYDESQLQKEAA</sequence>
<proteinExistence type="predicted"/>
<dbReference type="OrthoDB" id="4205565at2"/>
<dbReference type="RefSeq" id="WP_113933290.1">
    <property type="nucleotide sequence ID" value="NZ_JACCEU010000003.1"/>
</dbReference>
<dbReference type="AlphaFoldDB" id="A0A366HAT8"/>
<protein>
    <submittedName>
        <fullName evidence="1">Uncharacterized protein</fullName>
    </submittedName>
</protein>
<reference evidence="1 2" key="1">
    <citation type="submission" date="2018-06" db="EMBL/GenBank/DDBJ databases">
        <title>Genomic Encyclopedia of Type Strains, Phase IV (KMG-IV): sequencing the most valuable type-strain genomes for metagenomic binning, comparative biology and taxonomic classification.</title>
        <authorList>
            <person name="Goeker M."/>
        </authorList>
    </citation>
    <scope>NUCLEOTIDE SEQUENCE [LARGE SCALE GENOMIC DNA]</scope>
    <source>
        <strain evidence="1 2">DSM 25520</strain>
    </source>
</reference>
<organism evidence="1 2">
    <name type="scientific">Eoetvoesiella caeni</name>
    <dbReference type="NCBI Taxonomy" id="645616"/>
    <lineage>
        <taxon>Bacteria</taxon>
        <taxon>Pseudomonadati</taxon>
        <taxon>Pseudomonadota</taxon>
        <taxon>Betaproteobacteria</taxon>
        <taxon>Burkholderiales</taxon>
        <taxon>Alcaligenaceae</taxon>
        <taxon>Eoetvoesiella</taxon>
    </lineage>
</organism>
<accession>A0A366HAT8</accession>
<name>A0A366HAT8_9BURK</name>
<dbReference type="Proteomes" id="UP000253628">
    <property type="component" value="Unassembled WGS sequence"/>
</dbReference>
<evidence type="ECO:0000313" key="2">
    <source>
        <dbReference type="Proteomes" id="UP000253628"/>
    </source>
</evidence>
<keyword evidence="2" id="KW-1185">Reference proteome</keyword>
<dbReference type="EMBL" id="QNRQ01000005">
    <property type="protein sequence ID" value="RBP39325.1"/>
    <property type="molecule type" value="Genomic_DNA"/>
</dbReference>